<dbReference type="InterPro" id="IPR001609">
    <property type="entry name" value="Myosin_head_motor_dom-like"/>
</dbReference>
<evidence type="ECO:0000259" key="23">
    <source>
        <dbReference type="PROSITE" id="PS50200"/>
    </source>
</evidence>
<keyword evidence="4" id="KW-0343">GTPase activation</keyword>
<dbReference type="InterPro" id="IPR000159">
    <property type="entry name" value="RA_dom"/>
</dbReference>
<dbReference type="GO" id="GO:0035556">
    <property type="term" value="P:intracellular signal transduction"/>
    <property type="evidence" value="ECO:0007669"/>
    <property type="project" value="InterPro"/>
</dbReference>
<dbReference type="Gene3D" id="1.20.120.720">
    <property type="entry name" value="Myosin VI head, motor domain, U50 subdomain"/>
    <property type="match status" value="2"/>
</dbReference>
<protein>
    <submittedName>
        <fullName evidence="26">Myosin IXA</fullName>
    </submittedName>
</protein>
<keyword evidence="15" id="KW-0472">Membrane</keyword>
<keyword evidence="9" id="KW-0863">Zinc-finger</keyword>
<reference evidence="26" key="2">
    <citation type="submission" date="2025-08" db="UniProtKB">
        <authorList>
            <consortium name="Ensembl"/>
        </authorList>
    </citation>
    <scope>IDENTIFICATION</scope>
</reference>
<dbReference type="SMART" id="SM00015">
    <property type="entry name" value="IQ"/>
    <property type="match status" value="4"/>
</dbReference>
<evidence type="ECO:0000256" key="9">
    <source>
        <dbReference type="ARBA" id="ARBA00022771"/>
    </source>
</evidence>
<dbReference type="GO" id="GO:0034330">
    <property type="term" value="P:cell junction organization"/>
    <property type="evidence" value="ECO:0007669"/>
    <property type="project" value="UniProtKB-ARBA"/>
</dbReference>
<dbReference type="Ensembl" id="ENSMMDT00005042652.1">
    <property type="protein sequence ID" value="ENSMMDP00005041804.1"/>
    <property type="gene ID" value="ENSMMDG00005018190.1"/>
</dbReference>
<evidence type="ECO:0000256" key="17">
    <source>
        <dbReference type="ARBA" id="ARBA00023203"/>
    </source>
</evidence>
<evidence type="ECO:0000256" key="6">
    <source>
        <dbReference type="ARBA" id="ARBA00022692"/>
    </source>
</evidence>
<reference evidence="26" key="1">
    <citation type="submission" date="2019-06" db="EMBL/GenBank/DDBJ databases">
        <authorList>
            <consortium name="Wellcome Sanger Institute Data Sharing"/>
        </authorList>
    </citation>
    <scope>NUCLEOTIDE SEQUENCE [LARGE SCALE GENOMIC DNA]</scope>
</reference>
<keyword evidence="6" id="KW-0812">Transmembrane</keyword>
<dbReference type="InterPro" id="IPR008936">
    <property type="entry name" value="Rho_GTPase_activation_prot"/>
</dbReference>
<keyword evidence="7" id="KW-0677">Repeat</keyword>
<comment type="function">
    <text evidence="20">Myosins are actin-based motor molecules with ATPase activity. Unconventional myosins serve in intracellular movements. Regulates Rho by stimulating it's GTPase activity in neurons. Required for the regulation of neurite branching and motor neuron axon guidance.</text>
</comment>
<dbReference type="PANTHER" id="PTHR46184">
    <property type="entry name" value="UNCONVENTIONAL MYOSIN-IXB-LIKE PROTEIN"/>
    <property type="match status" value="1"/>
</dbReference>
<evidence type="ECO:0000256" key="12">
    <source>
        <dbReference type="ARBA" id="ARBA00023018"/>
    </source>
</evidence>
<dbReference type="FunFam" id="1.10.10.820:FF:000003">
    <property type="entry name" value="unconventional myosin-IXa isoform X1"/>
    <property type="match status" value="1"/>
</dbReference>
<name>A0A668A1S2_9TELE</name>
<comment type="subcellular location">
    <subcellularLocation>
        <location evidence="3">Cell projection</location>
        <location evidence="3">Growth cone</location>
    </subcellularLocation>
    <subcellularLocation>
        <location evidence="2">Cytoplasm</location>
    </subcellularLocation>
    <subcellularLocation>
        <location evidence="1">Membrane</location>
        <topology evidence="1">Single-pass membrane protein</topology>
    </subcellularLocation>
    <subcellularLocation>
        <location evidence="19">Synapse</location>
    </subcellularLocation>
</comment>
<keyword evidence="9" id="KW-0479">Metal-binding</keyword>
<dbReference type="FunFam" id="3.10.20.90:FF:000121">
    <property type="entry name" value="unconventional myosin-IXa isoform X1"/>
    <property type="match status" value="1"/>
</dbReference>
<keyword evidence="5" id="KW-0963">Cytoplasm</keyword>
<feature type="region of interest" description="Disordered" evidence="22">
    <location>
        <begin position="1126"/>
        <end position="1199"/>
    </location>
</feature>
<dbReference type="FunFam" id="3.40.850.10:FF:000013">
    <property type="entry name" value="unconventional myosin-IXa isoform X1"/>
    <property type="match status" value="1"/>
</dbReference>
<evidence type="ECO:0000256" key="22">
    <source>
        <dbReference type="SAM" id="MobiDB-lite"/>
    </source>
</evidence>
<evidence type="ECO:0000256" key="20">
    <source>
        <dbReference type="ARBA" id="ARBA00045589"/>
    </source>
</evidence>
<dbReference type="InterPro" id="IPR046349">
    <property type="entry name" value="C1-like_sf"/>
</dbReference>
<dbReference type="FunFam" id="1.10.555.10:FF:000009">
    <property type="entry name" value="unconventional myosin-IXa isoform X1"/>
    <property type="match status" value="1"/>
</dbReference>
<evidence type="ECO:0000259" key="24">
    <source>
        <dbReference type="PROSITE" id="PS50238"/>
    </source>
</evidence>
<evidence type="ECO:0000313" key="26">
    <source>
        <dbReference type="Ensembl" id="ENSMMDP00005041804.1"/>
    </source>
</evidence>
<dbReference type="Gene3D" id="3.30.60.20">
    <property type="match status" value="1"/>
</dbReference>
<dbReference type="InterPro" id="IPR029071">
    <property type="entry name" value="Ubiquitin-like_domsf"/>
</dbReference>
<dbReference type="Pfam" id="PF00788">
    <property type="entry name" value="RA"/>
    <property type="match status" value="1"/>
</dbReference>
<dbReference type="GO" id="GO:0005524">
    <property type="term" value="F:ATP binding"/>
    <property type="evidence" value="ECO:0007669"/>
    <property type="project" value="UniProtKB-UniRule"/>
</dbReference>
<evidence type="ECO:0000256" key="15">
    <source>
        <dbReference type="ARBA" id="ARBA00023136"/>
    </source>
</evidence>
<dbReference type="Gene3D" id="1.20.58.530">
    <property type="match status" value="2"/>
</dbReference>
<dbReference type="Gene3D" id="1.10.555.10">
    <property type="entry name" value="Rho GTPase activation protein"/>
    <property type="match status" value="1"/>
</dbReference>
<evidence type="ECO:0000256" key="2">
    <source>
        <dbReference type="ARBA" id="ARBA00004496"/>
    </source>
</evidence>
<evidence type="ECO:0000256" key="3">
    <source>
        <dbReference type="ARBA" id="ARBA00004624"/>
    </source>
</evidence>
<dbReference type="SMART" id="SM00324">
    <property type="entry name" value="RhoGAP"/>
    <property type="match status" value="1"/>
</dbReference>
<evidence type="ECO:0000256" key="13">
    <source>
        <dbReference type="ARBA" id="ARBA00023054"/>
    </source>
</evidence>
<dbReference type="InterPro" id="IPR027417">
    <property type="entry name" value="P-loop_NTPase"/>
</dbReference>
<dbReference type="GO" id="GO:0016459">
    <property type="term" value="C:myosin complex"/>
    <property type="evidence" value="ECO:0007669"/>
    <property type="project" value="UniProtKB-KW"/>
</dbReference>
<dbReference type="FunFam" id="1.20.120.720:FF:000003">
    <property type="entry name" value="Putative unconventional myosin-IXa"/>
    <property type="match status" value="1"/>
</dbReference>
<dbReference type="GO" id="GO:0044295">
    <property type="term" value="C:axonal growth cone"/>
    <property type="evidence" value="ECO:0007669"/>
    <property type="project" value="TreeGrafter"/>
</dbReference>
<dbReference type="GO" id="GO:0045202">
    <property type="term" value="C:synapse"/>
    <property type="evidence" value="ECO:0007669"/>
    <property type="project" value="UniProtKB-SubCell"/>
</dbReference>
<dbReference type="PRINTS" id="PR00193">
    <property type="entry name" value="MYOSINHEAVY"/>
</dbReference>
<dbReference type="Gene3D" id="1.20.5.190">
    <property type="match status" value="2"/>
</dbReference>
<evidence type="ECO:0000259" key="25">
    <source>
        <dbReference type="PROSITE" id="PS51456"/>
    </source>
</evidence>
<dbReference type="FunFam" id="1.20.58.530:FF:000009">
    <property type="entry name" value="unconventional myosin-IXb isoform X1"/>
    <property type="match status" value="1"/>
</dbReference>
<comment type="similarity">
    <text evidence="21">Belongs to the TRAFAC class myosin-kinesin ATPase superfamily. Myosin family.</text>
</comment>
<dbReference type="InterPro" id="IPR036961">
    <property type="entry name" value="Kinesin_motor_dom_sf"/>
</dbReference>
<dbReference type="PROSITE" id="PS50200">
    <property type="entry name" value="RA"/>
    <property type="match status" value="1"/>
</dbReference>
<keyword evidence="11" id="KW-1133">Transmembrane helix</keyword>
<dbReference type="PROSITE" id="PS50238">
    <property type="entry name" value="RHOGAP"/>
    <property type="match status" value="1"/>
</dbReference>
<evidence type="ECO:0000256" key="8">
    <source>
        <dbReference type="ARBA" id="ARBA00022741"/>
    </source>
</evidence>
<keyword evidence="9" id="KW-0862">Zinc</keyword>
<dbReference type="GO" id="GO:0005884">
    <property type="term" value="C:actin filament"/>
    <property type="evidence" value="ECO:0007669"/>
    <property type="project" value="TreeGrafter"/>
</dbReference>
<evidence type="ECO:0000256" key="16">
    <source>
        <dbReference type="ARBA" id="ARBA00023175"/>
    </source>
</evidence>
<evidence type="ECO:0000256" key="5">
    <source>
        <dbReference type="ARBA" id="ARBA00022490"/>
    </source>
</evidence>
<keyword evidence="14 21" id="KW-0518">Myosin</keyword>
<dbReference type="SUPFAM" id="SSF54236">
    <property type="entry name" value="Ubiquitin-like"/>
    <property type="match status" value="1"/>
</dbReference>
<dbReference type="Gene3D" id="6.20.240.20">
    <property type="match status" value="1"/>
</dbReference>
<evidence type="ECO:0000313" key="27">
    <source>
        <dbReference type="Proteomes" id="UP000472263"/>
    </source>
</evidence>
<evidence type="ECO:0000256" key="14">
    <source>
        <dbReference type="ARBA" id="ARBA00023123"/>
    </source>
</evidence>
<dbReference type="InterPro" id="IPR000198">
    <property type="entry name" value="RhoGAP_dom"/>
</dbReference>
<evidence type="ECO:0000256" key="19">
    <source>
        <dbReference type="ARBA" id="ARBA00034103"/>
    </source>
</evidence>
<dbReference type="GeneTree" id="ENSGT00940000154905"/>
<dbReference type="SUPFAM" id="SSF57889">
    <property type="entry name" value="Cysteine-rich domain"/>
    <property type="match status" value="1"/>
</dbReference>
<dbReference type="PROSITE" id="PS51456">
    <property type="entry name" value="MYOSIN_MOTOR"/>
    <property type="match status" value="1"/>
</dbReference>
<dbReference type="Proteomes" id="UP000472263">
    <property type="component" value="Chromosome 3"/>
</dbReference>
<evidence type="ECO:0000256" key="11">
    <source>
        <dbReference type="ARBA" id="ARBA00022989"/>
    </source>
</evidence>
<keyword evidence="12" id="KW-0770">Synapse</keyword>
<dbReference type="GO" id="GO:0051015">
    <property type="term" value="F:actin filament binding"/>
    <property type="evidence" value="ECO:0007669"/>
    <property type="project" value="TreeGrafter"/>
</dbReference>
<proteinExistence type="inferred from homology"/>
<evidence type="ECO:0000256" key="10">
    <source>
        <dbReference type="ARBA" id="ARBA00022840"/>
    </source>
</evidence>
<evidence type="ECO:0000256" key="18">
    <source>
        <dbReference type="ARBA" id="ARBA00023273"/>
    </source>
</evidence>
<feature type="compositionally biased region" description="Polar residues" evidence="22">
    <location>
        <begin position="1155"/>
        <end position="1166"/>
    </location>
</feature>
<dbReference type="GO" id="GO:0000146">
    <property type="term" value="F:microfilament motor activity"/>
    <property type="evidence" value="ECO:0007669"/>
    <property type="project" value="InterPro"/>
</dbReference>
<dbReference type="SMART" id="SM00242">
    <property type="entry name" value="MYSc"/>
    <property type="match status" value="1"/>
</dbReference>
<evidence type="ECO:0000256" key="4">
    <source>
        <dbReference type="ARBA" id="ARBA00022468"/>
    </source>
</evidence>
<accession>A0A668A1S2</accession>
<dbReference type="InterPro" id="IPR046987">
    <property type="entry name" value="Myo9"/>
</dbReference>
<dbReference type="InterPro" id="IPR036023">
    <property type="entry name" value="MYSc_Myo9"/>
</dbReference>
<dbReference type="Gene3D" id="1.10.10.820">
    <property type="match status" value="1"/>
</dbReference>
<gene>
    <name evidence="26" type="primary">MYO9A</name>
    <name evidence="26" type="synonym">myo9aa</name>
</gene>
<feature type="domain" description="Ras-associating" evidence="23">
    <location>
        <begin position="25"/>
        <end position="125"/>
    </location>
</feature>
<dbReference type="InterPro" id="IPR000048">
    <property type="entry name" value="IQ_motif_EF-hand-BS"/>
</dbReference>
<sequence length="1506" mass="173354">MSARDGDGGIGGMGTLGRRQRFENSEFTVRIYPGALAEGTIYCPVSARKTTTAAEAIERVIERLHLDRTKCYVLAEVKEFGGEEWILNPTDCPVQRMMLWPRVALEQRSFSGGEDYRFLLRQKNLDGSIHYGGSLQMWLRVTEERRRMVERGLLPQPEPQGDHADLCRLPELNERSLLDNLRSRFRQEKIYTYVGSILIVINPFKFLPIYNPKYVKIYDNHSLGELEPHIYAVADVAYHAMLQRQRNQCIVISGESGSGKTQSTNFLIHHLTALSQKGFASGVEQIILGAGPVLEAFGNAKTAHNNNSSRFGKFIQVNYHESGTVRGAYVEKYLLEKSRLVYQEHNERNYHVFYYLLAGTSEEERTAFHLKKPEEYHYLNQDCFTVEGEDLKHDFERLQLAMEMVGFLPATRKQIFSLLSAILHLGNIRYKRKTYRDDSIDICNPEVLPVVSELLEVKEEMLFEALTTRKTVTVGERLIVPYRLAEAGTVRDSMAKSLYSALFDWIVFRINHALLSKKDLEESTKILSIGVLDIFGFEDYESNSFEQFCINFANERLQHYFNQHIFKLEQEEYRAEGISWHNIDYIDNTGCINLISKKPTALLHLLDEECNFPQATNQTLLDKFKRQHEGSSYIEFPAVMEPAFIIQHYAGKVKYGIKDFREKNTDHMRPDIVALLKSSKNAFICGLIGIDPSATFRWAVLRAYFRALVAFREAGKRHTQKKTGERSHSQKLCGDTCSAATGKRHEDFAFQFSQNYKKAVMMPVHLLDVKSLKYLSNLTLHDRITKSLLHLHKKKKPPSISAQFQASLNKLMETLGQSEPYFVKCIRSNADKVEYSHFGDDALVLRQLRYTGMLETVRIRQSGYNIKYTFKDFVHHYRVLLPEDTKATQESIQRYLDQQDLAPAGYQVGRTMVFFREAERQQLQASLHKEVLRLIVALQQRFRARLERRQFLRMRDAAICIQRAWRLWLYRRCTAALVIQTAWRCHQAREAYLRLYDAVVQLQAVSRGYLARQRIMGLDFNTWEDRSYEERERRLQTISNLEGAIKEAQQEGTGREEGLHARSRESIYRPHFETPASPSISTVVVRERARILDEPSQKTTRAKRESRRMRELEQAKFSLELLKVRATSGGASSPSEERRWSAELVPPVTPPLHSPQGTPDSQSSKGSFELLSMDEEPPRATVETFDDEGPDSPLLSEASALEPDVDIFSTSPKPEELPRTEVSDVVVEEHNGHIFKSTQYSIPTYCEYCSSLIWMMDRACVCKCECACKYQTIFITELSSRQFGVEVSRLTSDERTVPLVVEKLINYIEMHGLYTEGIYRKSGSANKIKELKQGLDTDVDNMNLDDYNIHVIASVFKQWLRDLPNPLMTFELYEEFLRAMGLQDKKEVIRGVYSVIDQLSKTHLSTLERLIFHLVRIALQEETNRMSANALAIVFAPCILRCPDTIDPLQSVQDIGKTTACVELIIGEQMNKYRARLKDISSLEFAENKAKCRLTFIRRSMVKSKA</sequence>
<dbReference type="GO" id="GO:0008270">
    <property type="term" value="F:zinc ion binding"/>
    <property type="evidence" value="ECO:0007669"/>
    <property type="project" value="UniProtKB-KW"/>
</dbReference>
<dbReference type="SUPFAM" id="SSF48350">
    <property type="entry name" value="GTPase activation domain, GAP"/>
    <property type="match status" value="1"/>
</dbReference>
<feature type="domain" description="Rho-GAP" evidence="24">
    <location>
        <begin position="1285"/>
        <end position="1473"/>
    </location>
</feature>
<keyword evidence="18" id="KW-0966">Cell projection</keyword>
<dbReference type="Pfam" id="PF00612">
    <property type="entry name" value="IQ"/>
    <property type="match status" value="3"/>
</dbReference>
<dbReference type="GO" id="GO:0045198">
    <property type="term" value="P:establishment of epithelial cell apical/basal polarity"/>
    <property type="evidence" value="ECO:0007669"/>
    <property type="project" value="TreeGrafter"/>
</dbReference>
<dbReference type="GO" id="GO:0005737">
    <property type="term" value="C:cytoplasm"/>
    <property type="evidence" value="ECO:0007669"/>
    <property type="project" value="UniProtKB-SubCell"/>
</dbReference>
<dbReference type="CDD" id="cd01385">
    <property type="entry name" value="MYSc_Myo9"/>
    <property type="match status" value="1"/>
</dbReference>
<keyword evidence="27" id="KW-1185">Reference proteome</keyword>
<keyword evidence="16 21" id="KW-0505">Motor protein</keyword>
<feature type="domain" description="Myosin motor" evidence="25">
    <location>
        <begin position="161"/>
        <end position="928"/>
    </location>
</feature>
<dbReference type="FunFam" id="1.20.58.530:FF:000005">
    <property type="entry name" value="unconventional myosin-IXa isoform X1"/>
    <property type="match status" value="1"/>
</dbReference>
<keyword evidence="10 21" id="KW-0067">ATP-binding</keyword>
<dbReference type="Gene3D" id="3.10.20.90">
    <property type="entry name" value="Phosphatidylinositol 3-kinase Catalytic Subunit, Chain A, domain 1"/>
    <property type="match status" value="1"/>
</dbReference>
<dbReference type="PROSITE" id="PS50096">
    <property type="entry name" value="IQ"/>
    <property type="match status" value="2"/>
</dbReference>
<dbReference type="PANTHER" id="PTHR46184:SF3">
    <property type="entry name" value="UNCONVENTIONAL MYOSIN-IXA"/>
    <property type="match status" value="1"/>
</dbReference>
<dbReference type="GO" id="GO:0016020">
    <property type="term" value="C:membrane"/>
    <property type="evidence" value="ECO:0007669"/>
    <property type="project" value="UniProtKB-SubCell"/>
</dbReference>
<dbReference type="FunFam" id="3.40.850.10:FF:000008">
    <property type="entry name" value="Putative unconventional myosin-IXa"/>
    <property type="match status" value="1"/>
</dbReference>
<organism evidence="26 27">
    <name type="scientific">Myripristis murdjan</name>
    <name type="common">pinecone soldierfish</name>
    <dbReference type="NCBI Taxonomy" id="586833"/>
    <lineage>
        <taxon>Eukaryota</taxon>
        <taxon>Metazoa</taxon>
        <taxon>Chordata</taxon>
        <taxon>Craniata</taxon>
        <taxon>Vertebrata</taxon>
        <taxon>Euteleostomi</taxon>
        <taxon>Actinopterygii</taxon>
        <taxon>Neopterygii</taxon>
        <taxon>Teleostei</taxon>
        <taxon>Neoteleostei</taxon>
        <taxon>Acanthomorphata</taxon>
        <taxon>Holocentriformes</taxon>
        <taxon>Holocentridae</taxon>
        <taxon>Myripristis</taxon>
    </lineage>
</organism>
<comment type="caution">
    <text evidence="21">Lacks conserved residue(s) required for the propagation of feature annotation.</text>
</comment>
<dbReference type="SMART" id="SM00314">
    <property type="entry name" value="RA"/>
    <property type="match status" value="1"/>
</dbReference>
<dbReference type="SUPFAM" id="SSF52540">
    <property type="entry name" value="P-loop containing nucleoside triphosphate hydrolases"/>
    <property type="match status" value="1"/>
</dbReference>
<reference evidence="26" key="3">
    <citation type="submission" date="2025-09" db="UniProtKB">
        <authorList>
            <consortium name="Ensembl"/>
        </authorList>
    </citation>
    <scope>IDENTIFICATION</scope>
</reference>
<dbReference type="Pfam" id="PF00063">
    <property type="entry name" value="Myosin_head"/>
    <property type="match status" value="2"/>
</dbReference>
<evidence type="ECO:0000256" key="1">
    <source>
        <dbReference type="ARBA" id="ARBA00004167"/>
    </source>
</evidence>
<feature type="binding site" evidence="21">
    <location>
        <begin position="254"/>
        <end position="261"/>
    </location>
    <ligand>
        <name>ATP</name>
        <dbReference type="ChEBI" id="CHEBI:30616"/>
    </ligand>
</feature>
<dbReference type="Pfam" id="PF00620">
    <property type="entry name" value="RhoGAP"/>
    <property type="match status" value="1"/>
</dbReference>
<keyword evidence="17 21" id="KW-0009">Actin-binding</keyword>
<evidence type="ECO:0000256" key="21">
    <source>
        <dbReference type="PROSITE-ProRule" id="PRU00782"/>
    </source>
</evidence>
<evidence type="ECO:0000256" key="7">
    <source>
        <dbReference type="ARBA" id="ARBA00022737"/>
    </source>
</evidence>
<dbReference type="GO" id="GO:0005096">
    <property type="term" value="F:GTPase activator activity"/>
    <property type="evidence" value="ECO:0007669"/>
    <property type="project" value="UniProtKB-KW"/>
</dbReference>
<dbReference type="Gene3D" id="3.40.850.10">
    <property type="entry name" value="Kinesin motor domain"/>
    <property type="match status" value="2"/>
</dbReference>
<keyword evidence="8 21" id="KW-0547">Nucleotide-binding</keyword>
<keyword evidence="13" id="KW-0175">Coiled coil</keyword>